<keyword evidence="3" id="KW-1185">Reference proteome</keyword>
<dbReference type="Gene3D" id="3.40.630.30">
    <property type="match status" value="1"/>
</dbReference>
<evidence type="ECO:0000259" key="1">
    <source>
        <dbReference type="PROSITE" id="PS51186"/>
    </source>
</evidence>
<feature type="domain" description="N-acetyltransferase" evidence="1">
    <location>
        <begin position="17"/>
        <end position="155"/>
    </location>
</feature>
<comment type="caution">
    <text evidence="2">The sequence shown here is derived from an EMBL/GenBank/DDBJ whole genome shotgun (WGS) entry which is preliminary data.</text>
</comment>
<reference evidence="2 3" key="1">
    <citation type="submission" date="2022-06" db="EMBL/GenBank/DDBJ databases">
        <title>Genomic Encyclopedia of Archaeal and Bacterial Type Strains, Phase II (KMG-II): from individual species to whole genera.</title>
        <authorList>
            <person name="Goeker M."/>
        </authorList>
    </citation>
    <scope>NUCLEOTIDE SEQUENCE [LARGE SCALE GENOMIC DNA]</scope>
    <source>
        <strain evidence="2 3">DSM 40477</strain>
    </source>
</reference>
<evidence type="ECO:0000313" key="3">
    <source>
        <dbReference type="Proteomes" id="UP001205311"/>
    </source>
</evidence>
<protein>
    <submittedName>
        <fullName evidence="2">Aminoglycoside 2'-N-acetyltransferase I</fullName>
    </submittedName>
</protein>
<dbReference type="InterPro" id="IPR016181">
    <property type="entry name" value="Acyl_CoA_acyltransferase"/>
</dbReference>
<dbReference type="Pfam" id="PF13527">
    <property type="entry name" value="Acetyltransf_9"/>
    <property type="match status" value="1"/>
</dbReference>
<sequence>MILALWHAAPVIQLRTVRDEELTADELAELRAFLNAAYDHEFGDEDWRHARGGSHVLGLVGAELVAHAAVVPRNLRSGSRVWRTGYVEAVGVRQDQRGHGHGRTVMLKAAEHLRATYELGALSAGPQNWPFYERLGWLRWTGPTFVEVRGEQRRTAEDDGEVFVLPTPATGEFDRTEPLVCEWRSGDAW</sequence>
<organism evidence="2 3">
    <name type="scientific">Streptoalloteichus tenebrarius (strain ATCC 17920 / DSM 40477 / JCM 4838 / CBS 697.72 / NBRC 16177 / NCIMB 11028 / NRRL B-12390 / A12253. 1 / ISP 5477)</name>
    <name type="common">Streptomyces tenebrarius</name>
    <dbReference type="NCBI Taxonomy" id="1933"/>
    <lineage>
        <taxon>Bacteria</taxon>
        <taxon>Bacillati</taxon>
        <taxon>Actinomycetota</taxon>
        <taxon>Actinomycetes</taxon>
        <taxon>Pseudonocardiales</taxon>
        <taxon>Pseudonocardiaceae</taxon>
        <taxon>Streptoalloteichus</taxon>
    </lineage>
</organism>
<dbReference type="EMBL" id="JAMTCP010000007">
    <property type="protein sequence ID" value="MCP2258189.1"/>
    <property type="molecule type" value="Genomic_DNA"/>
</dbReference>
<dbReference type="Proteomes" id="UP001205311">
    <property type="component" value="Unassembled WGS sequence"/>
</dbReference>
<proteinExistence type="predicted"/>
<dbReference type="SUPFAM" id="SSF55729">
    <property type="entry name" value="Acyl-CoA N-acyltransferases (Nat)"/>
    <property type="match status" value="1"/>
</dbReference>
<evidence type="ECO:0000313" key="2">
    <source>
        <dbReference type="EMBL" id="MCP2258189.1"/>
    </source>
</evidence>
<gene>
    <name evidence="2" type="ORF">LX15_001883</name>
</gene>
<name>A0ABT1HRP1_STRSD</name>
<dbReference type="PROSITE" id="PS51186">
    <property type="entry name" value="GNAT"/>
    <property type="match status" value="1"/>
</dbReference>
<dbReference type="InterPro" id="IPR000182">
    <property type="entry name" value="GNAT_dom"/>
</dbReference>
<accession>A0ABT1HRP1</accession>